<accession>A0ABV3T0R2</accession>
<keyword evidence="2" id="KW-0812">Transmembrane</keyword>
<dbReference type="EMBL" id="JBFPJR010000026">
    <property type="protein sequence ID" value="MEX0428787.1"/>
    <property type="molecule type" value="Genomic_DNA"/>
</dbReference>
<feature type="region of interest" description="Disordered" evidence="1">
    <location>
        <begin position="1"/>
        <end position="29"/>
    </location>
</feature>
<evidence type="ECO:0000256" key="1">
    <source>
        <dbReference type="SAM" id="MobiDB-lite"/>
    </source>
</evidence>
<name>A0ABV3T0R2_9ACTN</name>
<evidence type="ECO:0000313" key="3">
    <source>
        <dbReference type="EMBL" id="MEX0428787.1"/>
    </source>
</evidence>
<comment type="caution">
    <text evidence="3">The sequence shown here is derived from an EMBL/GenBank/DDBJ whole genome shotgun (WGS) entry which is preliminary data.</text>
</comment>
<dbReference type="RefSeq" id="WP_367994754.1">
    <property type="nucleotide sequence ID" value="NZ_JBFPJR010000026.1"/>
</dbReference>
<proteinExistence type="predicted"/>
<keyword evidence="4" id="KW-1185">Reference proteome</keyword>
<reference evidence="3 4" key="1">
    <citation type="submission" date="2024-07" db="EMBL/GenBank/DDBJ databases">
        <authorList>
            <person name="Lee S."/>
            <person name="Kang M."/>
        </authorList>
    </citation>
    <scope>NUCLEOTIDE SEQUENCE [LARGE SCALE GENOMIC DNA]</scope>
    <source>
        <strain evidence="3 4">DS6</strain>
    </source>
</reference>
<sequence>MTDKGEGTMENSSQDTPQHSSESGADKRARASRTASASAMAAKVRAYAARLVWLVCVLAALVLAVGALLIALKTNTENGLVKGILNLADVADVGVFDLANPIKKFAEPDAHIKVALLNYGLGALAWLVVGRILTWVLRPRS</sequence>
<organism evidence="3 4">
    <name type="scientific">Nocardioides eburneus</name>
    <dbReference type="NCBI Taxonomy" id="3231482"/>
    <lineage>
        <taxon>Bacteria</taxon>
        <taxon>Bacillati</taxon>
        <taxon>Actinomycetota</taxon>
        <taxon>Actinomycetes</taxon>
        <taxon>Propionibacteriales</taxon>
        <taxon>Nocardioidaceae</taxon>
        <taxon>Nocardioides</taxon>
    </lineage>
</organism>
<keyword evidence="2" id="KW-0472">Membrane</keyword>
<evidence type="ECO:0000313" key="4">
    <source>
        <dbReference type="Proteomes" id="UP001556631"/>
    </source>
</evidence>
<gene>
    <name evidence="3" type="ORF">AB3X52_14260</name>
</gene>
<feature type="transmembrane region" description="Helical" evidence="2">
    <location>
        <begin position="116"/>
        <end position="137"/>
    </location>
</feature>
<evidence type="ECO:0000256" key="2">
    <source>
        <dbReference type="SAM" id="Phobius"/>
    </source>
</evidence>
<feature type="compositionally biased region" description="Polar residues" evidence="1">
    <location>
        <begin position="9"/>
        <end position="23"/>
    </location>
</feature>
<dbReference type="Proteomes" id="UP001556631">
    <property type="component" value="Unassembled WGS sequence"/>
</dbReference>
<protein>
    <submittedName>
        <fullName evidence="3">Uncharacterized protein</fullName>
    </submittedName>
</protein>
<feature type="transmembrane region" description="Helical" evidence="2">
    <location>
        <begin position="51"/>
        <end position="72"/>
    </location>
</feature>
<keyword evidence="2" id="KW-1133">Transmembrane helix</keyword>